<proteinExistence type="predicted"/>
<dbReference type="EMBL" id="JRPJ02000032">
    <property type="protein sequence ID" value="TLE09305.1"/>
    <property type="molecule type" value="Genomic_DNA"/>
</dbReference>
<dbReference type="AlphaFoldDB" id="A0A4U8U791"/>
<organism evidence="1 2">
    <name type="scientific">Helicobacter bilis</name>
    <dbReference type="NCBI Taxonomy" id="37372"/>
    <lineage>
        <taxon>Bacteria</taxon>
        <taxon>Pseudomonadati</taxon>
        <taxon>Campylobacterota</taxon>
        <taxon>Epsilonproteobacteria</taxon>
        <taxon>Campylobacterales</taxon>
        <taxon>Helicobacteraceae</taxon>
        <taxon>Helicobacter</taxon>
    </lineage>
</organism>
<evidence type="ECO:0000313" key="2">
    <source>
        <dbReference type="Proteomes" id="UP000029857"/>
    </source>
</evidence>
<dbReference type="RefSeq" id="WP_034563375.1">
    <property type="nucleotide sequence ID" value="NZ_FZMS01000103.1"/>
</dbReference>
<reference evidence="1 2" key="1">
    <citation type="journal article" date="2014" name="Genome Announc.">
        <title>Draft genome sequences of eight enterohepatic helicobacter species isolated from both laboratory and wild rodents.</title>
        <authorList>
            <person name="Sheh A."/>
            <person name="Shen Z."/>
            <person name="Fox J.G."/>
        </authorList>
    </citation>
    <scope>NUCLEOTIDE SEQUENCE [LARGE SCALE GENOMIC DNA]</scope>
    <source>
        <strain evidence="1 2">ATCC 49320</strain>
    </source>
</reference>
<protein>
    <submittedName>
        <fullName evidence="1">Uncharacterized protein</fullName>
    </submittedName>
</protein>
<gene>
    <name evidence="1" type="ORF">LS79_008270</name>
</gene>
<sequence length="257" mass="30494">MKKILHILNQKTQKFINALAKLSNKQILLLMLPLGIIFFIYKTYQDFYTQDISQSLQQSQILTPQEIAYLHQWYENDYERDLEKIKPLSQVQDSIIQDPTIPLIYKIPRHLINNPNDEWIAYIFYPYLKVHMEYIMLQPIHTDKEQNVIINPQEINLFNDLFQAYKALMKIDSTQSLTLASAFSLVSYYMIIAKSNTNYCEILGDLRNKLYISLQDKNTMLQNPLYRKYIDNEGIEKITQQIHKSDTIIQELRTCDE</sequence>
<name>A0A4U8U791_9HELI</name>
<dbReference type="Proteomes" id="UP000029857">
    <property type="component" value="Unassembled WGS sequence"/>
</dbReference>
<evidence type="ECO:0000313" key="1">
    <source>
        <dbReference type="EMBL" id="TLE09305.1"/>
    </source>
</evidence>
<comment type="caution">
    <text evidence="1">The sequence shown here is derived from an EMBL/GenBank/DDBJ whole genome shotgun (WGS) entry which is preliminary data.</text>
</comment>
<accession>A0A4U8U791</accession>